<proteinExistence type="predicted"/>
<keyword evidence="1" id="KW-0812">Transmembrane</keyword>
<keyword evidence="1" id="KW-1133">Transmembrane helix</keyword>
<dbReference type="Proteomes" id="UP000295197">
    <property type="component" value="Unassembled WGS sequence"/>
</dbReference>
<evidence type="ECO:0000313" key="3">
    <source>
        <dbReference type="Proteomes" id="UP000295197"/>
    </source>
</evidence>
<sequence length="87" mass="9631">MKNILLQAAAGTGIGSLVYFTIVIAVIVVLFVVFRNLILWYYKLDVIVSNQQKQIEQNNKIIDQQGIIIDGLVAIKNSVEGKITEGI</sequence>
<accession>A0A4R3VYV0</accession>
<evidence type="ECO:0000256" key="1">
    <source>
        <dbReference type="SAM" id="Phobius"/>
    </source>
</evidence>
<comment type="caution">
    <text evidence="2">The sequence shown here is derived from an EMBL/GenBank/DDBJ whole genome shotgun (WGS) entry which is preliminary data.</text>
</comment>
<dbReference type="RefSeq" id="WP_132777197.1">
    <property type="nucleotide sequence ID" value="NZ_SMBZ01000011.1"/>
</dbReference>
<organism evidence="2 3">
    <name type="scientific">Sphingobacterium alimentarium</name>
    <dbReference type="NCBI Taxonomy" id="797292"/>
    <lineage>
        <taxon>Bacteria</taxon>
        <taxon>Pseudomonadati</taxon>
        <taxon>Bacteroidota</taxon>
        <taxon>Sphingobacteriia</taxon>
        <taxon>Sphingobacteriales</taxon>
        <taxon>Sphingobacteriaceae</taxon>
        <taxon>Sphingobacterium</taxon>
    </lineage>
</organism>
<protein>
    <submittedName>
        <fullName evidence="2">Uncharacterized protein</fullName>
    </submittedName>
</protein>
<name>A0A4R3VYV0_9SPHI</name>
<dbReference type="EMBL" id="SMBZ01000011">
    <property type="protein sequence ID" value="TCV17108.1"/>
    <property type="molecule type" value="Genomic_DNA"/>
</dbReference>
<keyword evidence="1" id="KW-0472">Membrane</keyword>
<reference evidence="2 3" key="1">
    <citation type="submission" date="2019-03" db="EMBL/GenBank/DDBJ databases">
        <title>Genomic Encyclopedia of Type Strains, Phase IV (KMG-IV): sequencing the most valuable type-strain genomes for metagenomic binning, comparative biology and taxonomic classification.</title>
        <authorList>
            <person name="Goeker M."/>
        </authorList>
    </citation>
    <scope>NUCLEOTIDE SEQUENCE [LARGE SCALE GENOMIC DNA]</scope>
    <source>
        <strain evidence="2 3">DSM 22362</strain>
    </source>
</reference>
<dbReference type="AlphaFoldDB" id="A0A4R3VYV0"/>
<keyword evidence="3" id="KW-1185">Reference proteome</keyword>
<evidence type="ECO:0000313" key="2">
    <source>
        <dbReference type="EMBL" id="TCV17108.1"/>
    </source>
</evidence>
<feature type="transmembrane region" description="Helical" evidence="1">
    <location>
        <begin position="12"/>
        <end position="34"/>
    </location>
</feature>
<gene>
    <name evidence="2" type="ORF">EDC17_101125</name>
</gene>